<keyword evidence="2" id="KW-1185">Reference proteome</keyword>
<dbReference type="Proteomes" id="UP000070501">
    <property type="component" value="Unassembled WGS sequence"/>
</dbReference>
<organism evidence="1 2">
    <name type="scientific">Microdochium bolleyi</name>
    <dbReference type="NCBI Taxonomy" id="196109"/>
    <lineage>
        <taxon>Eukaryota</taxon>
        <taxon>Fungi</taxon>
        <taxon>Dikarya</taxon>
        <taxon>Ascomycota</taxon>
        <taxon>Pezizomycotina</taxon>
        <taxon>Sordariomycetes</taxon>
        <taxon>Xylariomycetidae</taxon>
        <taxon>Xylariales</taxon>
        <taxon>Microdochiaceae</taxon>
        <taxon>Microdochium</taxon>
    </lineage>
</organism>
<evidence type="ECO:0000313" key="1">
    <source>
        <dbReference type="EMBL" id="KXJ89077.1"/>
    </source>
</evidence>
<dbReference type="AlphaFoldDB" id="A0A136IW12"/>
<dbReference type="EMBL" id="KQ964256">
    <property type="protein sequence ID" value="KXJ89077.1"/>
    <property type="molecule type" value="Genomic_DNA"/>
</dbReference>
<accession>A0A136IW12</accession>
<reference evidence="2" key="1">
    <citation type="submission" date="2016-02" db="EMBL/GenBank/DDBJ databases">
        <title>Draft genome sequence of Microdochium bolleyi, a fungal endophyte of beachgrass.</title>
        <authorList>
            <consortium name="DOE Joint Genome Institute"/>
            <person name="David A.S."/>
            <person name="May G."/>
            <person name="Haridas S."/>
            <person name="Lim J."/>
            <person name="Wang M."/>
            <person name="Labutti K."/>
            <person name="Lipzen A."/>
            <person name="Barry K."/>
            <person name="Grigoriev I.V."/>
        </authorList>
    </citation>
    <scope>NUCLEOTIDE SEQUENCE [LARGE SCALE GENOMIC DNA]</scope>
    <source>
        <strain evidence="2">J235TASD1</strain>
    </source>
</reference>
<gene>
    <name evidence="1" type="ORF">Micbo1qcDRAFT_177558</name>
</gene>
<name>A0A136IW12_9PEZI</name>
<proteinExistence type="predicted"/>
<evidence type="ECO:0000313" key="2">
    <source>
        <dbReference type="Proteomes" id="UP000070501"/>
    </source>
</evidence>
<protein>
    <submittedName>
        <fullName evidence="1">Uncharacterized protein</fullName>
    </submittedName>
</protein>
<sequence>MAQHKIVIANGSNMPLPKSVTDAVALHNDGRYPTPPPGMRLYNYGAAGSKTAEDSAIAVGEALPSVAPDKKGVVMARRNSAPQLTMPMFKSKPMVVYICSEQVTPSLQQPPQSQSQRWWPPRTIESRRADMKAAEQRELRKLLAFEINRVYGQNLAVCCIIKHRELYPWADFRAGERLFDHSETVEEIMEEILIARQLASDQKLEQMPAVTKKDVEQAISGARQFLEPEVQWHGIHDAAWFQAQSRAEKVTLMVTPPHERALGECRCTMSKPSPLVKPRCKHWPTLIDLS</sequence>
<dbReference type="InParanoid" id="A0A136IW12"/>